<keyword evidence="2" id="KW-1185">Reference proteome</keyword>
<dbReference type="Proteomes" id="UP000236199">
    <property type="component" value="Unassembled WGS sequence"/>
</dbReference>
<sequence>MRNSKKVKSSKIMVNIRVHTMQIKTAARKHFLKADNI</sequence>
<gene>
    <name evidence="1" type="ORF">X928_01500</name>
</gene>
<evidence type="ECO:0000313" key="2">
    <source>
        <dbReference type="Proteomes" id="UP000236199"/>
    </source>
</evidence>
<proteinExistence type="predicted"/>
<name>A0A2K1PGX1_9BACT</name>
<protein>
    <submittedName>
        <fullName evidence="1">Uncharacterized protein</fullName>
    </submittedName>
</protein>
<dbReference type="EMBL" id="AZRM01000009">
    <property type="protein sequence ID" value="PNS02032.1"/>
    <property type="molecule type" value="Genomic_DNA"/>
</dbReference>
<comment type="caution">
    <text evidence="1">The sequence shown here is derived from an EMBL/GenBank/DDBJ whole genome shotgun (WGS) entry which is preliminary data.</text>
</comment>
<evidence type="ECO:0000313" key="1">
    <source>
        <dbReference type="EMBL" id="PNS02032.1"/>
    </source>
</evidence>
<organism evidence="1 2">
    <name type="scientific">Petrotoga miotherma DSM 10691</name>
    <dbReference type="NCBI Taxonomy" id="1434326"/>
    <lineage>
        <taxon>Bacteria</taxon>
        <taxon>Thermotogati</taxon>
        <taxon>Thermotogota</taxon>
        <taxon>Thermotogae</taxon>
        <taxon>Petrotogales</taxon>
        <taxon>Petrotogaceae</taxon>
        <taxon>Petrotoga</taxon>
    </lineage>
</organism>
<reference evidence="1 2" key="1">
    <citation type="submission" date="2013-12" db="EMBL/GenBank/DDBJ databases">
        <title>Comparative genomics of Petrotoga isolates.</title>
        <authorList>
            <person name="Nesbo C.L."/>
            <person name="Charchuk R."/>
            <person name="Chow K."/>
        </authorList>
    </citation>
    <scope>NUCLEOTIDE SEQUENCE [LARGE SCALE GENOMIC DNA]</scope>
    <source>
        <strain evidence="1 2">DSM 10691</strain>
    </source>
</reference>
<dbReference type="AlphaFoldDB" id="A0A2K1PGX1"/>
<accession>A0A2K1PGX1</accession>